<dbReference type="OrthoDB" id="3265692at2759"/>
<evidence type="ECO:0000256" key="1">
    <source>
        <dbReference type="SAM" id="MobiDB-lite"/>
    </source>
</evidence>
<dbReference type="EMBL" id="WHVB01000009">
    <property type="protein sequence ID" value="KAF8479562.1"/>
    <property type="molecule type" value="Genomic_DNA"/>
</dbReference>
<evidence type="ECO:0000313" key="2">
    <source>
        <dbReference type="EMBL" id="KAF8479562.1"/>
    </source>
</evidence>
<sequence>MSSSPSILDAPRPRPMHHMPTRLLSSLKRPFSRSKPETNTSVLPDRTREPGPGATPPSYEQIAMGLHLSRTPHFPAHLAHLYPPPPQQRLQRSVSSPASSTPHRAQKARPTSAHLYPYSNPPSHSHSPSTTPSRSPSRSYTRLPPPPARSALKKPHGKATATSSSGVTPDTASASTAASSNTPPTPTNSSARSGLLARFLGKERGTTPPLISIIAEVEPERKAVRFGGVEEEDE</sequence>
<feature type="compositionally biased region" description="Low complexity" evidence="1">
    <location>
        <begin position="72"/>
        <end position="81"/>
    </location>
</feature>
<organism evidence="2 3">
    <name type="scientific">Russula ochroleuca</name>
    <dbReference type="NCBI Taxonomy" id="152965"/>
    <lineage>
        <taxon>Eukaryota</taxon>
        <taxon>Fungi</taxon>
        <taxon>Dikarya</taxon>
        <taxon>Basidiomycota</taxon>
        <taxon>Agaricomycotina</taxon>
        <taxon>Agaricomycetes</taxon>
        <taxon>Russulales</taxon>
        <taxon>Russulaceae</taxon>
        <taxon>Russula</taxon>
    </lineage>
</organism>
<dbReference type="Proteomes" id="UP000759537">
    <property type="component" value="Unassembled WGS sequence"/>
</dbReference>
<comment type="caution">
    <text evidence="2">The sequence shown here is derived from an EMBL/GenBank/DDBJ whole genome shotgun (WGS) entry which is preliminary data.</text>
</comment>
<name>A0A9P5MV95_9AGAM</name>
<feature type="compositionally biased region" description="Low complexity" evidence="1">
    <location>
        <begin position="168"/>
        <end position="191"/>
    </location>
</feature>
<evidence type="ECO:0000313" key="3">
    <source>
        <dbReference type="Proteomes" id="UP000759537"/>
    </source>
</evidence>
<feature type="compositionally biased region" description="Low complexity" evidence="1">
    <location>
        <begin position="114"/>
        <end position="142"/>
    </location>
</feature>
<proteinExistence type="predicted"/>
<feature type="compositionally biased region" description="Low complexity" evidence="1">
    <location>
        <begin position="88"/>
        <end position="97"/>
    </location>
</feature>
<reference evidence="2" key="2">
    <citation type="journal article" date="2020" name="Nat. Commun.">
        <title>Large-scale genome sequencing of mycorrhizal fungi provides insights into the early evolution of symbiotic traits.</title>
        <authorList>
            <person name="Miyauchi S."/>
            <person name="Kiss E."/>
            <person name="Kuo A."/>
            <person name="Drula E."/>
            <person name="Kohler A."/>
            <person name="Sanchez-Garcia M."/>
            <person name="Morin E."/>
            <person name="Andreopoulos B."/>
            <person name="Barry K.W."/>
            <person name="Bonito G."/>
            <person name="Buee M."/>
            <person name="Carver A."/>
            <person name="Chen C."/>
            <person name="Cichocki N."/>
            <person name="Clum A."/>
            <person name="Culley D."/>
            <person name="Crous P.W."/>
            <person name="Fauchery L."/>
            <person name="Girlanda M."/>
            <person name="Hayes R.D."/>
            <person name="Keri Z."/>
            <person name="LaButti K."/>
            <person name="Lipzen A."/>
            <person name="Lombard V."/>
            <person name="Magnuson J."/>
            <person name="Maillard F."/>
            <person name="Murat C."/>
            <person name="Nolan M."/>
            <person name="Ohm R.A."/>
            <person name="Pangilinan J."/>
            <person name="Pereira M.F."/>
            <person name="Perotto S."/>
            <person name="Peter M."/>
            <person name="Pfister S."/>
            <person name="Riley R."/>
            <person name="Sitrit Y."/>
            <person name="Stielow J.B."/>
            <person name="Szollosi G."/>
            <person name="Zifcakova L."/>
            <person name="Stursova M."/>
            <person name="Spatafora J.W."/>
            <person name="Tedersoo L."/>
            <person name="Vaario L.M."/>
            <person name="Yamada A."/>
            <person name="Yan M."/>
            <person name="Wang P."/>
            <person name="Xu J."/>
            <person name="Bruns T."/>
            <person name="Baldrian P."/>
            <person name="Vilgalys R."/>
            <person name="Dunand C."/>
            <person name="Henrissat B."/>
            <person name="Grigoriev I.V."/>
            <person name="Hibbett D."/>
            <person name="Nagy L.G."/>
            <person name="Martin F.M."/>
        </authorList>
    </citation>
    <scope>NUCLEOTIDE SEQUENCE</scope>
    <source>
        <strain evidence="2">Prilba</strain>
    </source>
</reference>
<gene>
    <name evidence="2" type="ORF">DFH94DRAFT_487643</name>
</gene>
<protein>
    <submittedName>
        <fullName evidence="2">Uncharacterized protein</fullName>
    </submittedName>
</protein>
<keyword evidence="3" id="KW-1185">Reference proteome</keyword>
<reference evidence="2" key="1">
    <citation type="submission" date="2019-10" db="EMBL/GenBank/DDBJ databases">
        <authorList>
            <consortium name="DOE Joint Genome Institute"/>
            <person name="Kuo A."/>
            <person name="Miyauchi S."/>
            <person name="Kiss E."/>
            <person name="Drula E."/>
            <person name="Kohler A."/>
            <person name="Sanchez-Garcia M."/>
            <person name="Andreopoulos B."/>
            <person name="Barry K.W."/>
            <person name="Bonito G."/>
            <person name="Buee M."/>
            <person name="Carver A."/>
            <person name="Chen C."/>
            <person name="Cichocki N."/>
            <person name="Clum A."/>
            <person name="Culley D."/>
            <person name="Crous P.W."/>
            <person name="Fauchery L."/>
            <person name="Girlanda M."/>
            <person name="Hayes R."/>
            <person name="Keri Z."/>
            <person name="LaButti K."/>
            <person name="Lipzen A."/>
            <person name="Lombard V."/>
            <person name="Magnuson J."/>
            <person name="Maillard F."/>
            <person name="Morin E."/>
            <person name="Murat C."/>
            <person name="Nolan M."/>
            <person name="Ohm R."/>
            <person name="Pangilinan J."/>
            <person name="Pereira M."/>
            <person name="Perotto S."/>
            <person name="Peter M."/>
            <person name="Riley R."/>
            <person name="Sitrit Y."/>
            <person name="Stielow B."/>
            <person name="Szollosi G."/>
            <person name="Zifcakova L."/>
            <person name="Stursova M."/>
            <person name="Spatafora J.W."/>
            <person name="Tedersoo L."/>
            <person name="Vaario L.-M."/>
            <person name="Yamada A."/>
            <person name="Yan M."/>
            <person name="Wang P."/>
            <person name="Xu J."/>
            <person name="Bruns T."/>
            <person name="Baldrian P."/>
            <person name="Vilgalys R."/>
            <person name="Henrissat B."/>
            <person name="Grigoriev I.V."/>
            <person name="Hibbett D."/>
            <person name="Nagy L.G."/>
            <person name="Martin F.M."/>
        </authorList>
    </citation>
    <scope>NUCLEOTIDE SEQUENCE</scope>
    <source>
        <strain evidence="2">Prilba</strain>
    </source>
</reference>
<dbReference type="AlphaFoldDB" id="A0A9P5MV95"/>
<feature type="region of interest" description="Disordered" evidence="1">
    <location>
        <begin position="1"/>
        <end position="203"/>
    </location>
</feature>
<accession>A0A9P5MV95</accession>